<feature type="compositionally biased region" description="Basic and acidic residues" evidence="1">
    <location>
        <begin position="183"/>
        <end position="199"/>
    </location>
</feature>
<keyword evidence="2" id="KW-0472">Membrane</keyword>
<comment type="caution">
    <text evidence="4">The sequence shown here is derived from an EMBL/GenBank/DDBJ whole genome shotgun (WGS) entry which is preliminary data.</text>
</comment>
<feature type="region of interest" description="Disordered" evidence="1">
    <location>
        <begin position="161"/>
        <end position="260"/>
    </location>
</feature>
<evidence type="ECO:0000256" key="2">
    <source>
        <dbReference type="SAM" id="Phobius"/>
    </source>
</evidence>
<feature type="compositionally biased region" description="Acidic residues" evidence="1">
    <location>
        <begin position="206"/>
        <end position="215"/>
    </location>
</feature>
<feature type="signal peptide" evidence="3">
    <location>
        <begin position="1"/>
        <end position="29"/>
    </location>
</feature>
<feature type="chain" id="PRO_5042013303" description="Transmembrane protein" evidence="3">
    <location>
        <begin position="30"/>
        <end position="260"/>
    </location>
</feature>
<organism evidence="4 5">
    <name type="scientific">Pythium insidiosum</name>
    <name type="common">Pythiosis disease agent</name>
    <dbReference type="NCBI Taxonomy" id="114742"/>
    <lineage>
        <taxon>Eukaryota</taxon>
        <taxon>Sar</taxon>
        <taxon>Stramenopiles</taxon>
        <taxon>Oomycota</taxon>
        <taxon>Peronosporomycetes</taxon>
        <taxon>Pythiales</taxon>
        <taxon>Pythiaceae</taxon>
        <taxon>Pythium</taxon>
    </lineage>
</organism>
<keyword evidence="5" id="KW-1185">Reference proteome</keyword>
<gene>
    <name evidence="4" type="ORF">P43SY_004790</name>
</gene>
<keyword evidence="2" id="KW-1133">Transmembrane helix</keyword>
<protein>
    <recommendedName>
        <fullName evidence="6">Transmembrane protein</fullName>
    </recommendedName>
</protein>
<feature type="transmembrane region" description="Helical" evidence="2">
    <location>
        <begin position="122"/>
        <end position="141"/>
    </location>
</feature>
<evidence type="ECO:0000313" key="5">
    <source>
        <dbReference type="Proteomes" id="UP001209570"/>
    </source>
</evidence>
<name>A0AAD5Q9J9_PYTIN</name>
<evidence type="ECO:0000256" key="1">
    <source>
        <dbReference type="SAM" id="MobiDB-lite"/>
    </source>
</evidence>
<evidence type="ECO:0000313" key="4">
    <source>
        <dbReference type="EMBL" id="KAJ0407362.1"/>
    </source>
</evidence>
<dbReference type="EMBL" id="JAKCXM010000022">
    <property type="protein sequence ID" value="KAJ0407362.1"/>
    <property type="molecule type" value="Genomic_DNA"/>
</dbReference>
<reference evidence="4" key="1">
    <citation type="submission" date="2021-12" db="EMBL/GenBank/DDBJ databases">
        <title>Prjna785345.</title>
        <authorList>
            <person name="Rujirawat T."/>
            <person name="Krajaejun T."/>
        </authorList>
    </citation>
    <scope>NUCLEOTIDE SEQUENCE</scope>
    <source>
        <strain evidence="4">Pi057C3</strain>
    </source>
</reference>
<sequence>MTMMIGRTAWSLVVFAIVAVSLWSQGASAERDVDGVETEMPMSRMRHRMPPFHVPIHQGCALCRGTGNCSKAVENEHEGVYCGDLITTFEPCCCSYRNECVTTIFSERCECLTDEEVERFVSARFTLFCIFSAVVWGMLLYDKMCGRPYKVMNSNQHHMLANSPSAARSRAPRETAQDQELLEMDHRDVEQGDQREEPLRPAGTEASEDAQDDEPQQPASPPRATPSLRVDDDVAVVEEASVLSPRRRTGSVQSERERAI</sequence>
<keyword evidence="3" id="KW-0732">Signal</keyword>
<proteinExistence type="predicted"/>
<evidence type="ECO:0000256" key="3">
    <source>
        <dbReference type="SAM" id="SignalP"/>
    </source>
</evidence>
<dbReference type="Proteomes" id="UP001209570">
    <property type="component" value="Unassembled WGS sequence"/>
</dbReference>
<accession>A0AAD5Q9J9</accession>
<dbReference type="AlphaFoldDB" id="A0AAD5Q9J9"/>
<evidence type="ECO:0008006" key="6">
    <source>
        <dbReference type="Google" id="ProtNLM"/>
    </source>
</evidence>
<keyword evidence="2" id="KW-0812">Transmembrane</keyword>